<organism evidence="3 4">
    <name type="scientific">Seriola dumerili</name>
    <name type="common">Greater amberjack</name>
    <name type="synonym">Caranx dumerili</name>
    <dbReference type="NCBI Taxonomy" id="41447"/>
    <lineage>
        <taxon>Eukaryota</taxon>
        <taxon>Metazoa</taxon>
        <taxon>Chordata</taxon>
        <taxon>Craniata</taxon>
        <taxon>Vertebrata</taxon>
        <taxon>Euteleostomi</taxon>
        <taxon>Actinopterygii</taxon>
        <taxon>Neopterygii</taxon>
        <taxon>Teleostei</taxon>
        <taxon>Neoteleostei</taxon>
        <taxon>Acanthomorphata</taxon>
        <taxon>Carangaria</taxon>
        <taxon>Carangiformes</taxon>
        <taxon>Carangidae</taxon>
        <taxon>Seriola</taxon>
    </lineage>
</organism>
<dbReference type="GO" id="GO:0003676">
    <property type="term" value="F:nucleic acid binding"/>
    <property type="evidence" value="ECO:0007669"/>
    <property type="project" value="InterPro"/>
</dbReference>
<dbReference type="Pfam" id="PF02023">
    <property type="entry name" value="SCAN"/>
    <property type="match status" value="1"/>
</dbReference>
<dbReference type="STRING" id="41447.ENSSDUP00000004212"/>
<dbReference type="InterPro" id="IPR012337">
    <property type="entry name" value="RNaseH-like_sf"/>
</dbReference>
<evidence type="ECO:0000259" key="2">
    <source>
        <dbReference type="PROSITE" id="PS50994"/>
    </source>
</evidence>
<dbReference type="SUPFAM" id="SSF47353">
    <property type="entry name" value="Retrovirus capsid dimerization domain-like"/>
    <property type="match status" value="1"/>
</dbReference>
<reference evidence="3" key="1">
    <citation type="submission" date="2025-08" db="UniProtKB">
        <authorList>
            <consortium name="Ensembl"/>
        </authorList>
    </citation>
    <scope>IDENTIFICATION</scope>
</reference>
<dbReference type="PROSITE" id="PS50994">
    <property type="entry name" value="INTEGRASE"/>
    <property type="match status" value="1"/>
</dbReference>
<dbReference type="Ensembl" id="ENSSDUT00000004308.1">
    <property type="protein sequence ID" value="ENSSDUP00000004212.1"/>
    <property type="gene ID" value="ENSSDUG00000003161.1"/>
</dbReference>
<dbReference type="InterPro" id="IPR036397">
    <property type="entry name" value="RNaseH_sf"/>
</dbReference>
<reference evidence="3" key="2">
    <citation type="submission" date="2025-09" db="UniProtKB">
        <authorList>
            <consortium name="Ensembl"/>
        </authorList>
    </citation>
    <scope>IDENTIFICATION</scope>
</reference>
<dbReference type="PANTHER" id="PTHR46888:SF13">
    <property type="entry name" value="RIBONUCLEASE H"/>
    <property type="match status" value="1"/>
</dbReference>
<dbReference type="Pfam" id="PF17921">
    <property type="entry name" value="Integrase_H2C2"/>
    <property type="match status" value="1"/>
</dbReference>
<feature type="domain" description="Integrase catalytic" evidence="2">
    <location>
        <begin position="581"/>
        <end position="739"/>
    </location>
</feature>
<sequence length="785" mass="88042">MSDISEFVKAPSEDFLNKCTKEQLLKVAEHFEIDISDRRLKDTVKSMLTANLTEMGVLAVEPGCPPDAGVSQPFIAESNFTFEQQKEVLKMQLEHDKMRQVEIEKQLAIEKLRFQTEQAKLQFQQNTLDLMKSGKSMGDGSFEVDASLSVPGSSKCFDVLGNLRLLPKFCEKDPETFFSLFERVAESRKWPDSALSLMLQCALTGRAQEAYSALSASDSQNYGLVKSAVLKAYELVPEAYRQRFRTWKKVDNQTHLEFARDLTGHFTRWCSALKVKTFDDLCDLILLEQFKNSISENIAQHISDHKVKTVNEAAALADDYVLTHRRSFGELRTHGTSFGERAGGQITVGVRPALPIDGITLILGNGVAGGRVWADAPPLLHPVVSSVPLVRKQPDEYQASFPEVFTACAVTRSMTRDTPDSISEPVKIKGEVSDSWDFSLSEVPLSASQEELKLEQRADPSLEGLFDMVLSGDEVQNNSHGYFLLKELLVRKWVPHGDDFVGDPIIQVVVPVKFRGSVLKLAHDESGHWGVKKTYNRVLRHFFWPRLKRDVVSHIKTCHTCQLTGKPNQSIKPAPLFPIPAVSQPFEHLIIDCVGPLPRSRSGAVYLLTVMCQSTRFPAAYPLRTITARSVVRAVSQFISIFGIPKVIQSDQGSNFTSKLFAQALRQLHIRHNKASAYHAQSQGALERFHQSLKSLLRSYCVQMDRDWEEGLPWLMLAARDVTQESTGFSPNDLVFGHTVRGPLTVLSDQWKEAEPPKNLIDYVNGFRHRLFAAGELAKRNLTLS</sequence>
<dbReference type="InterPro" id="IPR003309">
    <property type="entry name" value="SCAN_dom"/>
</dbReference>
<proteinExistence type="predicted"/>
<dbReference type="FunFam" id="3.30.420.10:FF:000032">
    <property type="entry name" value="Retrovirus-related Pol polyprotein from transposon 297-like Protein"/>
    <property type="match status" value="1"/>
</dbReference>
<keyword evidence="4" id="KW-1185">Reference proteome</keyword>
<accession>A0A3B4TE40</accession>
<dbReference type="Proteomes" id="UP000261420">
    <property type="component" value="Unplaced"/>
</dbReference>
<dbReference type="Pfam" id="PF00665">
    <property type="entry name" value="rve"/>
    <property type="match status" value="1"/>
</dbReference>
<dbReference type="AlphaFoldDB" id="A0A3B4TE40"/>
<dbReference type="InterPro" id="IPR041588">
    <property type="entry name" value="Integrase_H2C2"/>
</dbReference>
<dbReference type="InterPro" id="IPR001584">
    <property type="entry name" value="Integrase_cat-core"/>
</dbReference>
<dbReference type="FunFam" id="1.10.340.70:FF:000001">
    <property type="entry name" value="Retrovirus-related Pol polyprotein from transposon gypsy-like Protein"/>
    <property type="match status" value="1"/>
</dbReference>
<evidence type="ECO:0000256" key="1">
    <source>
        <dbReference type="ARBA" id="ARBA00039658"/>
    </source>
</evidence>
<dbReference type="Gene3D" id="1.10.4020.10">
    <property type="entry name" value="DNA breaking-rejoining enzymes"/>
    <property type="match status" value="1"/>
</dbReference>
<dbReference type="Gene3D" id="1.10.340.70">
    <property type="match status" value="1"/>
</dbReference>
<dbReference type="Gene3D" id="3.30.420.10">
    <property type="entry name" value="Ribonuclease H-like superfamily/Ribonuclease H"/>
    <property type="match status" value="1"/>
</dbReference>
<dbReference type="GeneTree" id="ENSGT01050000244855"/>
<dbReference type="OMA" id="FTRWCSA"/>
<evidence type="ECO:0000313" key="4">
    <source>
        <dbReference type="Proteomes" id="UP000261420"/>
    </source>
</evidence>
<evidence type="ECO:0000313" key="3">
    <source>
        <dbReference type="Ensembl" id="ENSSDUP00000004212.1"/>
    </source>
</evidence>
<protein>
    <recommendedName>
        <fullName evidence="1">Gypsy retrotransposon integrase-like protein 1</fullName>
    </recommendedName>
</protein>
<dbReference type="GO" id="GO:0015074">
    <property type="term" value="P:DNA integration"/>
    <property type="evidence" value="ECO:0007669"/>
    <property type="project" value="InterPro"/>
</dbReference>
<dbReference type="PANTHER" id="PTHR46888">
    <property type="entry name" value="ZINC KNUCKLE DOMAINCONTAINING PROTEIN-RELATED"/>
    <property type="match status" value="1"/>
</dbReference>
<dbReference type="SUPFAM" id="SSF53098">
    <property type="entry name" value="Ribonuclease H-like"/>
    <property type="match status" value="1"/>
</dbReference>
<name>A0A3B4TE40_SERDU</name>
<dbReference type="InterPro" id="IPR038269">
    <property type="entry name" value="SCAN_sf"/>
</dbReference>